<evidence type="ECO:0000256" key="1">
    <source>
        <dbReference type="SAM" id="MobiDB-lite"/>
    </source>
</evidence>
<sequence>MAAKNKGRGLASNPTHQHHPIPRHPKKPPPTR</sequence>
<dbReference type="AlphaFoldDB" id="A0A0A9BJ15"/>
<proteinExistence type="predicted"/>
<reference evidence="2" key="1">
    <citation type="submission" date="2014-09" db="EMBL/GenBank/DDBJ databases">
        <authorList>
            <person name="Magalhaes I.L.F."/>
            <person name="Oliveira U."/>
            <person name="Santos F.R."/>
            <person name="Vidigal T.H.D.A."/>
            <person name="Brescovit A.D."/>
            <person name="Santos A.J."/>
        </authorList>
    </citation>
    <scope>NUCLEOTIDE SEQUENCE</scope>
    <source>
        <tissue evidence="2">Shoot tissue taken approximately 20 cm above the soil surface</tissue>
    </source>
</reference>
<name>A0A0A9BJ15_ARUDO</name>
<protein>
    <submittedName>
        <fullName evidence="2">Uncharacterized protein</fullName>
    </submittedName>
</protein>
<organism evidence="2">
    <name type="scientific">Arundo donax</name>
    <name type="common">Giant reed</name>
    <name type="synonym">Donax arundinaceus</name>
    <dbReference type="NCBI Taxonomy" id="35708"/>
    <lineage>
        <taxon>Eukaryota</taxon>
        <taxon>Viridiplantae</taxon>
        <taxon>Streptophyta</taxon>
        <taxon>Embryophyta</taxon>
        <taxon>Tracheophyta</taxon>
        <taxon>Spermatophyta</taxon>
        <taxon>Magnoliopsida</taxon>
        <taxon>Liliopsida</taxon>
        <taxon>Poales</taxon>
        <taxon>Poaceae</taxon>
        <taxon>PACMAD clade</taxon>
        <taxon>Arundinoideae</taxon>
        <taxon>Arundineae</taxon>
        <taxon>Arundo</taxon>
    </lineage>
</organism>
<dbReference type="EMBL" id="GBRH01233926">
    <property type="protein sequence ID" value="JAD63969.1"/>
    <property type="molecule type" value="Transcribed_RNA"/>
</dbReference>
<reference evidence="2" key="2">
    <citation type="journal article" date="2015" name="Data Brief">
        <title>Shoot transcriptome of the giant reed, Arundo donax.</title>
        <authorList>
            <person name="Barrero R.A."/>
            <person name="Guerrero F.D."/>
            <person name="Moolhuijzen P."/>
            <person name="Goolsby J.A."/>
            <person name="Tidwell J."/>
            <person name="Bellgard S.E."/>
            <person name="Bellgard M.I."/>
        </authorList>
    </citation>
    <scope>NUCLEOTIDE SEQUENCE</scope>
    <source>
        <tissue evidence="2">Shoot tissue taken approximately 20 cm above the soil surface</tissue>
    </source>
</reference>
<feature type="compositionally biased region" description="Basic residues" evidence="1">
    <location>
        <begin position="16"/>
        <end position="32"/>
    </location>
</feature>
<accession>A0A0A9BJ15</accession>
<evidence type="ECO:0000313" key="2">
    <source>
        <dbReference type="EMBL" id="JAD63969.1"/>
    </source>
</evidence>
<feature type="region of interest" description="Disordered" evidence="1">
    <location>
        <begin position="1"/>
        <end position="32"/>
    </location>
</feature>